<feature type="compositionally biased region" description="Basic and acidic residues" evidence="1">
    <location>
        <begin position="1"/>
        <end position="20"/>
    </location>
</feature>
<sequence>MEDPSGRDWVHDPDGEHGSEGGRNYDMAVLSKMTDEEADFPLQREAFLEEFGEWPVRINHEKVVSVADIFEHVDEDEFETKVDFHKAVGGAMRRADLWEYHPTE</sequence>
<dbReference type="Pfam" id="PF19098">
    <property type="entry name" value="DUF5785"/>
    <property type="match status" value="1"/>
</dbReference>
<keyword evidence="3" id="KW-1185">Reference proteome</keyword>
<evidence type="ECO:0000256" key="1">
    <source>
        <dbReference type="SAM" id="MobiDB-lite"/>
    </source>
</evidence>
<evidence type="ECO:0000313" key="2">
    <source>
        <dbReference type="EMBL" id="MXR21474.1"/>
    </source>
</evidence>
<dbReference type="AlphaFoldDB" id="A0A6B0SI70"/>
<comment type="caution">
    <text evidence="2">The sequence shown here is derived from an EMBL/GenBank/DDBJ whole genome shotgun (WGS) entry which is preliminary data.</text>
</comment>
<proteinExistence type="predicted"/>
<gene>
    <name evidence="2" type="ORF">GRX66_12980</name>
</gene>
<name>A0A6B0SI70_9EURY</name>
<dbReference type="InterPro" id="IPR043903">
    <property type="entry name" value="DUF5785"/>
</dbReference>
<feature type="region of interest" description="Disordered" evidence="1">
    <location>
        <begin position="1"/>
        <end position="23"/>
    </location>
</feature>
<organism evidence="2 3">
    <name type="scientific">Halobacterium bonnevillei</name>
    <dbReference type="NCBI Taxonomy" id="2692200"/>
    <lineage>
        <taxon>Archaea</taxon>
        <taxon>Methanobacteriati</taxon>
        <taxon>Methanobacteriota</taxon>
        <taxon>Stenosarchaea group</taxon>
        <taxon>Halobacteria</taxon>
        <taxon>Halobacteriales</taxon>
        <taxon>Halobacteriaceae</taxon>
        <taxon>Halobacterium</taxon>
    </lineage>
</organism>
<evidence type="ECO:0000313" key="3">
    <source>
        <dbReference type="Proteomes" id="UP000471521"/>
    </source>
</evidence>
<accession>A0A6B0SI70</accession>
<protein>
    <submittedName>
        <fullName evidence="2">Uncharacterized protein</fullName>
    </submittedName>
</protein>
<dbReference type="EMBL" id="WUUU01000116">
    <property type="protein sequence ID" value="MXR21474.1"/>
    <property type="molecule type" value="Genomic_DNA"/>
</dbReference>
<reference evidence="2 3" key="1">
    <citation type="submission" date="2019-12" db="EMBL/GenBank/DDBJ databases">
        <title>Isolation and characterization of three novel carbon monoxide-oxidizing members of Halobacteria from salione crusts and soils.</title>
        <authorList>
            <person name="Myers M.R."/>
            <person name="King G.M."/>
        </authorList>
    </citation>
    <scope>NUCLEOTIDE SEQUENCE [LARGE SCALE GENOMIC DNA]</scope>
    <source>
        <strain evidence="2 3">PCN9</strain>
    </source>
</reference>
<dbReference type="Proteomes" id="UP000471521">
    <property type="component" value="Unassembled WGS sequence"/>
</dbReference>